<dbReference type="SUPFAM" id="SSF55718">
    <property type="entry name" value="SCP-like"/>
    <property type="match status" value="1"/>
</dbReference>
<keyword evidence="4" id="KW-1185">Reference proteome</keyword>
<name>A0ABS3VUA0_MICEH</name>
<dbReference type="Proteomes" id="UP000823521">
    <property type="component" value="Unassembled WGS sequence"/>
</dbReference>
<feature type="compositionally biased region" description="Basic and acidic residues" evidence="1">
    <location>
        <begin position="112"/>
        <end position="123"/>
    </location>
</feature>
<dbReference type="EMBL" id="WVUH01000170">
    <property type="protein sequence ID" value="MBO4208124.1"/>
    <property type="molecule type" value="Genomic_DNA"/>
</dbReference>
<feature type="domain" description="SCP2" evidence="2">
    <location>
        <begin position="22"/>
        <end position="105"/>
    </location>
</feature>
<reference evidence="3 4" key="1">
    <citation type="submission" date="2019-12" db="EMBL/GenBank/DDBJ databases">
        <title>Whole genome sequencing of endophytic Actinobacterium Micromonospora sp. MPMI6T.</title>
        <authorList>
            <person name="Evv R."/>
            <person name="Podile A.R."/>
        </authorList>
    </citation>
    <scope>NUCLEOTIDE SEQUENCE [LARGE SCALE GENOMIC DNA]</scope>
    <source>
        <strain evidence="3 4">MPMI6</strain>
    </source>
</reference>
<comment type="caution">
    <text evidence="3">The sequence shown here is derived from an EMBL/GenBank/DDBJ whole genome shotgun (WGS) entry which is preliminary data.</text>
</comment>
<feature type="region of interest" description="Disordered" evidence="1">
    <location>
        <begin position="112"/>
        <end position="150"/>
    </location>
</feature>
<protein>
    <recommendedName>
        <fullName evidence="2">SCP2 domain-containing protein</fullName>
    </recommendedName>
</protein>
<organism evidence="3 4">
    <name type="scientific">Micromonospora echinofusca</name>
    <dbReference type="NCBI Taxonomy" id="47858"/>
    <lineage>
        <taxon>Bacteria</taxon>
        <taxon>Bacillati</taxon>
        <taxon>Actinomycetota</taxon>
        <taxon>Actinomycetes</taxon>
        <taxon>Micromonosporales</taxon>
        <taxon>Micromonosporaceae</taxon>
        <taxon>Micromonospora</taxon>
    </lineage>
</organism>
<proteinExistence type="predicted"/>
<evidence type="ECO:0000313" key="3">
    <source>
        <dbReference type="EMBL" id="MBO4208124.1"/>
    </source>
</evidence>
<gene>
    <name evidence="3" type="ORF">GSF22_19245</name>
</gene>
<dbReference type="Pfam" id="PF02036">
    <property type="entry name" value="SCP2"/>
    <property type="match status" value="1"/>
</dbReference>
<evidence type="ECO:0000313" key="4">
    <source>
        <dbReference type="Proteomes" id="UP000823521"/>
    </source>
</evidence>
<accession>A0ABS3VUA0</accession>
<evidence type="ECO:0000259" key="2">
    <source>
        <dbReference type="Pfam" id="PF02036"/>
    </source>
</evidence>
<dbReference type="InterPro" id="IPR003033">
    <property type="entry name" value="SCP2_sterol-bd_dom"/>
</dbReference>
<dbReference type="InterPro" id="IPR036527">
    <property type="entry name" value="SCP2_sterol-bd_dom_sf"/>
</dbReference>
<evidence type="ECO:0000256" key="1">
    <source>
        <dbReference type="SAM" id="MobiDB-lite"/>
    </source>
</evidence>
<sequence>MTGDTAEFFNSVPARAPLLLRMPISGTLQIDLVDGHETEHWYLTFAPGRAMVSRDEQAADAILTLPTQLFREFVTGCSRPNAAVLRNDATFGGDVRLFLALRRFFPTGPGVRDPREVAREKVAARRRTASAPPDRGTGTGNHPEGQERTG</sequence>
<dbReference type="RefSeq" id="WP_208815068.1">
    <property type="nucleotide sequence ID" value="NZ_WVUH01000170.1"/>
</dbReference>
<dbReference type="Gene3D" id="3.30.1050.10">
    <property type="entry name" value="SCP2 sterol-binding domain"/>
    <property type="match status" value="1"/>
</dbReference>